<dbReference type="InterPro" id="IPR036388">
    <property type="entry name" value="WH-like_DNA-bd_sf"/>
</dbReference>
<sequence length="292" mass="32197">MAAFVAVAEQGSFSQAGRELRVSTAVVSARIAKLEADIGVRLLNRTTRQVSLTEEARGYYQDCKDILQQVEQAEAALSSRQNNPSGSLKIAVPVVFGRRYVAPLLPGFVGRYPDIDIRLHLADSFVDILKEGMDVAIRIASLRDSTLMARKLADSPRVICAAPSYLDRFGTPQVPADLLQHQCLLLRFPGSVQFQWRFQENGNRITLPVQGRLDSNNGDVIRDWALAGHGICMKSRWEVARELASGELVELLPETPPLPVGVYALYSPAATLPPRIRLFIDYLVEAFKPGIG</sequence>
<dbReference type="Pfam" id="PF00126">
    <property type="entry name" value="HTH_1"/>
    <property type="match status" value="1"/>
</dbReference>
<gene>
    <name evidence="6" type="ORF">GCM10007924_13610</name>
</gene>
<feature type="domain" description="HTH lysR-type" evidence="5">
    <location>
        <begin position="1"/>
        <end position="53"/>
    </location>
</feature>
<dbReference type="InterPro" id="IPR005119">
    <property type="entry name" value="LysR_subst-bd"/>
</dbReference>
<evidence type="ECO:0000256" key="3">
    <source>
        <dbReference type="ARBA" id="ARBA00023125"/>
    </source>
</evidence>
<evidence type="ECO:0000313" key="7">
    <source>
        <dbReference type="Proteomes" id="UP001161409"/>
    </source>
</evidence>
<dbReference type="CDD" id="cd08422">
    <property type="entry name" value="PBP2_CrgA_like"/>
    <property type="match status" value="1"/>
</dbReference>
<dbReference type="PANTHER" id="PTHR30537:SF5">
    <property type="entry name" value="HTH-TYPE TRANSCRIPTIONAL ACTIVATOR TTDR-RELATED"/>
    <property type="match status" value="1"/>
</dbReference>
<reference evidence="6" key="1">
    <citation type="journal article" date="2014" name="Int. J. Syst. Evol. Microbiol.">
        <title>Complete genome of a new Firmicutes species belonging to the dominant human colonic microbiota ('Ruminococcus bicirculans') reveals two chromosomes and a selective capacity to utilize plant glucans.</title>
        <authorList>
            <consortium name="NISC Comparative Sequencing Program"/>
            <person name="Wegmann U."/>
            <person name="Louis P."/>
            <person name="Goesmann A."/>
            <person name="Henrissat B."/>
            <person name="Duncan S.H."/>
            <person name="Flint H.J."/>
        </authorList>
    </citation>
    <scope>NUCLEOTIDE SEQUENCE</scope>
    <source>
        <strain evidence="6">NBRC 103408</strain>
    </source>
</reference>
<evidence type="ECO:0000256" key="1">
    <source>
        <dbReference type="ARBA" id="ARBA00009437"/>
    </source>
</evidence>
<dbReference type="Gene3D" id="3.40.190.290">
    <property type="match status" value="1"/>
</dbReference>
<dbReference type="PANTHER" id="PTHR30537">
    <property type="entry name" value="HTH-TYPE TRANSCRIPTIONAL REGULATOR"/>
    <property type="match status" value="1"/>
</dbReference>
<protein>
    <submittedName>
        <fullName evidence="6">LysR family transcriptional regulator</fullName>
    </submittedName>
</protein>
<evidence type="ECO:0000259" key="5">
    <source>
        <dbReference type="PROSITE" id="PS50931"/>
    </source>
</evidence>
<evidence type="ECO:0000313" key="6">
    <source>
        <dbReference type="EMBL" id="GLQ06140.1"/>
    </source>
</evidence>
<dbReference type="Pfam" id="PF03466">
    <property type="entry name" value="LysR_substrate"/>
    <property type="match status" value="1"/>
</dbReference>
<dbReference type="InterPro" id="IPR036390">
    <property type="entry name" value="WH_DNA-bd_sf"/>
</dbReference>
<evidence type="ECO:0000256" key="2">
    <source>
        <dbReference type="ARBA" id="ARBA00023015"/>
    </source>
</evidence>
<dbReference type="Gene3D" id="1.10.10.10">
    <property type="entry name" value="Winged helix-like DNA-binding domain superfamily/Winged helix DNA-binding domain"/>
    <property type="match status" value="1"/>
</dbReference>
<dbReference type="SUPFAM" id="SSF46785">
    <property type="entry name" value="Winged helix' DNA-binding domain"/>
    <property type="match status" value="1"/>
</dbReference>
<keyword evidence="2" id="KW-0805">Transcription regulation</keyword>
<dbReference type="InterPro" id="IPR058163">
    <property type="entry name" value="LysR-type_TF_proteobact-type"/>
</dbReference>
<evidence type="ECO:0000256" key="4">
    <source>
        <dbReference type="ARBA" id="ARBA00023163"/>
    </source>
</evidence>
<dbReference type="Proteomes" id="UP001161409">
    <property type="component" value="Unassembled WGS sequence"/>
</dbReference>
<comment type="caution">
    <text evidence="6">The sequence shown here is derived from an EMBL/GenBank/DDBJ whole genome shotgun (WGS) entry which is preliminary data.</text>
</comment>
<accession>A0ABQ5U3A9</accession>
<reference evidence="6" key="2">
    <citation type="submission" date="2023-01" db="EMBL/GenBank/DDBJ databases">
        <title>Draft genome sequence of Sneathiella chinensis strain NBRC 103408.</title>
        <authorList>
            <person name="Sun Q."/>
            <person name="Mori K."/>
        </authorList>
    </citation>
    <scope>NUCLEOTIDE SEQUENCE</scope>
    <source>
        <strain evidence="6">NBRC 103408</strain>
    </source>
</reference>
<keyword evidence="4" id="KW-0804">Transcription</keyword>
<keyword evidence="7" id="KW-1185">Reference proteome</keyword>
<dbReference type="PROSITE" id="PS50931">
    <property type="entry name" value="HTH_LYSR"/>
    <property type="match status" value="1"/>
</dbReference>
<comment type="similarity">
    <text evidence="1">Belongs to the LysR transcriptional regulatory family.</text>
</comment>
<dbReference type="EMBL" id="BSNF01000006">
    <property type="protein sequence ID" value="GLQ06140.1"/>
    <property type="molecule type" value="Genomic_DNA"/>
</dbReference>
<organism evidence="6 7">
    <name type="scientific">Sneathiella chinensis</name>
    <dbReference type="NCBI Taxonomy" id="349750"/>
    <lineage>
        <taxon>Bacteria</taxon>
        <taxon>Pseudomonadati</taxon>
        <taxon>Pseudomonadota</taxon>
        <taxon>Alphaproteobacteria</taxon>
        <taxon>Sneathiellales</taxon>
        <taxon>Sneathiellaceae</taxon>
        <taxon>Sneathiella</taxon>
    </lineage>
</organism>
<proteinExistence type="inferred from homology"/>
<name>A0ABQ5U3A9_9PROT</name>
<keyword evidence="3" id="KW-0238">DNA-binding</keyword>
<dbReference type="InterPro" id="IPR000847">
    <property type="entry name" value="LysR_HTH_N"/>
</dbReference>
<dbReference type="SUPFAM" id="SSF53850">
    <property type="entry name" value="Periplasmic binding protein-like II"/>
    <property type="match status" value="1"/>
</dbReference>